<evidence type="ECO:0000313" key="3">
    <source>
        <dbReference type="Proteomes" id="UP000011115"/>
    </source>
</evidence>
<reference evidence="2" key="2">
    <citation type="submission" date="2015-06" db="UniProtKB">
        <authorList>
            <consortium name="EnsemblPlants"/>
        </authorList>
    </citation>
    <scope>IDENTIFICATION</scope>
    <source>
        <strain evidence="2">DM1-3 516 R44</strain>
    </source>
</reference>
<dbReference type="PaxDb" id="4113-PGSC0003DMT400056396"/>
<evidence type="ECO:0000313" key="2">
    <source>
        <dbReference type="EnsemblPlants" id="PGSC0003DMT400056396"/>
    </source>
</evidence>
<dbReference type="EnsemblPlants" id="PGSC0003DMT400056396">
    <property type="protein sequence ID" value="PGSC0003DMT400056396"/>
    <property type="gene ID" value="PGSC0003DMG400021913"/>
</dbReference>
<dbReference type="InParanoid" id="M1BZE1"/>
<dbReference type="InterPro" id="IPR029472">
    <property type="entry name" value="Copia-like_N"/>
</dbReference>
<dbReference type="Gramene" id="PGSC0003DMT400056396">
    <property type="protein sequence ID" value="PGSC0003DMT400056396"/>
    <property type="gene ID" value="PGSC0003DMG400021913"/>
</dbReference>
<dbReference type="OMA" id="NIPLCHR"/>
<dbReference type="Proteomes" id="UP000011115">
    <property type="component" value="Unassembled WGS sequence"/>
</dbReference>
<dbReference type="PANTHER" id="PTHR37610:SF6">
    <property type="entry name" value="GAG-POLYPEPTIDE OF LTR COPIA-TYPE-RELATED"/>
    <property type="match status" value="1"/>
</dbReference>
<accession>M1BZE1</accession>
<organism evidence="2 3">
    <name type="scientific">Solanum tuberosum</name>
    <name type="common">Potato</name>
    <dbReference type="NCBI Taxonomy" id="4113"/>
    <lineage>
        <taxon>Eukaryota</taxon>
        <taxon>Viridiplantae</taxon>
        <taxon>Streptophyta</taxon>
        <taxon>Embryophyta</taxon>
        <taxon>Tracheophyta</taxon>
        <taxon>Spermatophyta</taxon>
        <taxon>Magnoliopsida</taxon>
        <taxon>eudicotyledons</taxon>
        <taxon>Gunneridae</taxon>
        <taxon>Pentapetalae</taxon>
        <taxon>asterids</taxon>
        <taxon>lamiids</taxon>
        <taxon>Solanales</taxon>
        <taxon>Solanaceae</taxon>
        <taxon>Solanoideae</taxon>
        <taxon>Solaneae</taxon>
        <taxon>Solanum</taxon>
    </lineage>
</organism>
<dbReference type="PANTHER" id="PTHR37610">
    <property type="entry name" value="CCHC-TYPE DOMAIN-CONTAINING PROTEIN"/>
    <property type="match status" value="1"/>
</dbReference>
<feature type="domain" description="Retrotransposon Copia-like N-terminal" evidence="1">
    <location>
        <begin position="1"/>
        <end position="40"/>
    </location>
</feature>
<dbReference type="AlphaFoldDB" id="M1BZE1"/>
<reference evidence="3" key="1">
    <citation type="journal article" date="2011" name="Nature">
        <title>Genome sequence and analysis of the tuber crop potato.</title>
        <authorList>
            <consortium name="The Potato Genome Sequencing Consortium"/>
        </authorList>
    </citation>
    <scope>NUCLEOTIDE SEQUENCE [LARGE SCALE GENOMIC DNA]</scope>
    <source>
        <strain evidence="3">cv. DM1-3 516 R44</strain>
    </source>
</reference>
<keyword evidence="3" id="KW-1185">Reference proteome</keyword>
<dbReference type="HOGENOM" id="CLU_2376929_0_0_1"/>
<name>M1BZE1_SOLTU</name>
<dbReference type="Pfam" id="PF14244">
    <property type="entry name" value="Retrotran_gag_3"/>
    <property type="match status" value="1"/>
</dbReference>
<protein>
    <recommendedName>
        <fullName evidence="1">Retrotransposon Copia-like N-terminal domain-containing protein</fullName>
    </recommendedName>
</protein>
<sequence>MTLVNNLFDGKGFQGLKRSTLIALSAKNKLGFINGFTPIPPTNSSNIPLCHRSNDMVTSWLLNSIKRYCEKCNLLKDCKGIVEQLGAQVWSNQWC</sequence>
<evidence type="ECO:0000259" key="1">
    <source>
        <dbReference type="Pfam" id="PF14244"/>
    </source>
</evidence>
<proteinExistence type="predicted"/>